<dbReference type="GO" id="GO:0003677">
    <property type="term" value="F:DNA binding"/>
    <property type="evidence" value="ECO:0007669"/>
    <property type="project" value="UniProtKB-KW"/>
</dbReference>
<dbReference type="Pfam" id="PF01022">
    <property type="entry name" value="HTH_5"/>
    <property type="match status" value="1"/>
</dbReference>
<evidence type="ECO:0000256" key="1">
    <source>
        <dbReference type="ARBA" id="ARBA00023015"/>
    </source>
</evidence>
<dbReference type="InterPro" id="IPR036390">
    <property type="entry name" value="WH_DNA-bd_sf"/>
</dbReference>
<evidence type="ECO:0000313" key="6">
    <source>
        <dbReference type="Proteomes" id="UP001229486"/>
    </source>
</evidence>
<reference evidence="5" key="1">
    <citation type="submission" date="2023-07" db="EMBL/GenBank/DDBJ databases">
        <title>Sorghum-associated microbial communities from plants grown in Nebraska, USA.</title>
        <authorList>
            <person name="Schachtman D."/>
        </authorList>
    </citation>
    <scope>NUCLEOTIDE SEQUENCE</scope>
    <source>
        <strain evidence="5">DS1061</strain>
    </source>
</reference>
<dbReference type="InterPro" id="IPR011991">
    <property type="entry name" value="ArsR-like_HTH"/>
</dbReference>
<protein>
    <submittedName>
        <fullName evidence="5">DNA-binding transcriptional ArsR family regulator</fullName>
    </submittedName>
</protein>
<proteinExistence type="predicted"/>
<dbReference type="Proteomes" id="UP001229486">
    <property type="component" value="Unassembled WGS sequence"/>
</dbReference>
<name>A0AB73IES4_9BURK</name>
<evidence type="ECO:0000259" key="4">
    <source>
        <dbReference type="PROSITE" id="PS50987"/>
    </source>
</evidence>
<organism evidence="5 6">
    <name type="scientific">Paraburkholderia caledonica</name>
    <dbReference type="NCBI Taxonomy" id="134536"/>
    <lineage>
        <taxon>Bacteria</taxon>
        <taxon>Pseudomonadati</taxon>
        <taxon>Pseudomonadota</taxon>
        <taxon>Betaproteobacteria</taxon>
        <taxon>Burkholderiales</taxon>
        <taxon>Burkholderiaceae</taxon>
        <taxon>Paraburkholderia</taxon>
    </lineage>
</organism>
<keyword evidence="1" id="KW-0805">Transcription regulation</keyword>
<evidence type="ECO:0000256" key="2">
    <source>
        <dbReference type="ARBA" id="ARBA00023125"/>
    </source>
</evidence>
<feature type="domain" description="HTH arsR-type" evidence="4">
    <location>
        <begin position="40"/>
        <end position="133"/>
    </location>
</feature>
<dbReference type="PROSITE" id="PS50987">
    <property type="entry name" value="HTH_ARSR_2"/>
    <property type="match status" value="1"/>
</dbReference>
<evidence type="ECO:0000256" key="3">
    <source>
        <dbReference type="ARBA" id="ARBA00023163"/>
    </source>
</evidence>
<dbReference type="PANTHER" id="PTHR43132:SF6">
    <property type="entry name" value="HTH-TYPE TRANSCRIPTIONAL REPRESSOR CZRA"/>
    <property type="match status" value="1"/>
</dbReference>
<sequence>MTVSLTYEHLFIYLPPMIPATASPPLPPLPPSPASFEPRLADRIAPLADLFRLLGDPTRLRIVLACVDERRAVGAIAEELNLSPSLVSHHLRLLRAARIVRAQRQGKQVFYLAADRHISTMLAGMLEHVAEPARDDALDLP</sequence>
<dbReference type="GO" id="GO:0003700">
    <property type="term" value="F:DNA-binding transcription factor activity"/>
    <property type="evidence" value="ECO:0007669"/>
    <property type="project" value="InterPro"/>
</dbReference>
<dbReference type="PANTHER" id="PTHR43132">
    <property type="entry name" value="ARSENICAL RESISTANCE OPERON REPRESSOR ARSR-RELATED"/>
    <property type="match status" value="1"/>
</dbReference>
<dbReference type="SMART" id="SM00418">
    <property type="entry name" value="HTH_ARSR"/>
    <property type="match status" value="1"/>
</dbReference>
<dbReference type="CDD" id="cd00090">
    <property type="entry name" value="HTH_ARSR"/>
    <property type="match status" value="1"/>
</dbReference>
<evidence type="ECO:0000313" key="5">
    <source>
        <dbReference type="EMBL" id="MDP9648350.1"/>
    </source>
</evidence>
<dbReference type="PRINTS" id="PR00778">
    <property type="entry name" value="HTHARSR"/>
</dbReference>
<gene>
    <name evidence="5" type="ORF">J2793_003796</name>
</gene>
<dbReference type="InterPro" id="IPR036388">
    <property type="entry name" value="WH-like_DNA-bd_sf"/>
</dbReference>
<dbReference type="NCBIfam" id="NF033788">
    <property type="entry name" value="HTH_metalloreg"/>
    <property type="match status" value="1"/>
</dbReference>
<dbReference type="InterPro" id="IPR001845">
    <property type="entry name" value="HTH_ArsR_DNA-bd_dom"/>
</dbReference>
<keyword evidence="3" id="KW-0804">Transcription</keyword>
<dbReference type="SUPFAM" id="SSF46785">
    <property type="entry name" value="Winged helix' DNA-binding domain"/>
    <property type="match status" value="1"/>
</dbReference>
<comment type="caution">
    <text evidence="5">The sequence shown here is derived from an EMBL/GenBank/DDBJ whole genome shotgun (WGS) entry which is preliminary data.</text>
</comment>
<dbReference type="Gene3D" id="1.10.10.10">
    <property type="entry name" value="Winged helix-like DNA-binding domain superfamily/Winged helix DNA-binding domain"/>
    <property type="match status" value="1"/>
</dbReference>
<dbReference type="InterPro" id="IPR051011">
    <property type="entry name" value="Metal_resp_trans_reg"/>
</dbReference>
<keyword evidence="2 5" id="KW-0238">DNA-binding</keyword>
<accession>A0AB73IES4</accession>
<dbReference type="AlphaFoldDB" id="A0AB73IES4"/>
<dbReference type="EMBL" id="JAURTK010000004">
    <property type="protein sequence ID" value="MDP9648350.1"/>
    <property type="molecule type" value="Genomic_DNA"/>
</dbReference>